<dbReference type="PANTHER" id="PTHR11963:SF25">
    <property type="entry name" value="CYTOSOL AMINOPEPTIDASE"/>
    <property type="match status" value="1"/>
</dbReference>
<comment type="catalytic activity">
    <reaction evidence="14">
        <text>L-cysteinylglycine + H2O = L-cysteine + glycine</text>
        <dbReference type="Rhea" id="RHEA:28783"/>
        <dbReference type="ChEBI" id="CHEBI:15377"/>
        <dbReference type="ChEBI" id="CHEBI:35235"/>
        <dbReference type="ChEBI" id="CHEBI:57305"/>
        <dbReference type="ChEBI" id="CHEBI:61694"/>
    </reaction>
    <physiologicalReaction direction="left-to-right" evidence="14">
        <dbReference type="Rhea" id="RHEA:28784"/>
    </physiologicalReaction>
</comment>
<evidence type="ECO:0000313" key="17">
    <source>
        <dbReference type="EnsemblMetazoa" id="XP_014241067.1"/>
    </source>
</evidence>
<evidence type="ECO:0000256" key="9">
    <source>
        <dbReference type="ARBA" id="ARBA00030930"/>
    </source>
</evidence>
<evidence type="ECO:0000256" key="1">
    <source>
        <dbReference type="ARBA" id="ARBA00009528"/>
    </source>
</evidence>
<comment type="function">
    <text evidence="12">Cytosolic metallopeptidase that catalyzes the removal of unsubstituted N-terminal hydrophobic amino acids from various peptides. The presence of Zn(2+) ions is essential for the peptidase activity, and the association with other cofactors can modulate the substrate spectificity of the enzyme. For instance, in the presence of Mn(2+), it displays a specific Cys-Gly hydrolyzing activity of Cys-Gly-S-conjugates. Involved in the metabolism of glutathione and in the degradation of glutathione S-conjugates, which may play a role in the control of the cell redox status.</text>
</comment>
<evidence type="ECO:0000256" key="2">
    <source>
        <dbReference type="ARBA" id="ARBA00014190"/>
    </source>
</evidence>
<dbReference type="EC" id="3.4.13.23" evidence="7"/>
<dbReference type="PRINTS" id="PR00481">
    <property type="entry name" value="LAMNOPPTDASE"/>
</dbReference>
<sequence>MNTIKNIRSTLSNKGNLNLAWFGYQDSKRNLTQQSGENYDVRVNCSNTTSVPTGLIIGVYSEEGDLKGQTADFTPAGKKFNDSVKGFVKDQLLRTLPLPKLGQVRLFYGVDDRFNAVAVVGLGTDCIGYNPVEEIDEQKEVIRVAAAVGARALQDLQIYRIMVESFGHAESAAEGATMGLWVYQEHRAEKKQLVVPKLILFDSEDWIGWQIGQQKANAQNLARQFSETPANLLTPSVFAQSSVEVLTKAGVNVEVKVQNWAKLRGFNAFLSVGSGSCQPPIFLEAYYEGCDPDVSPVVLIGKGVTFDAGGVCLHRCFDLRDLRGDMAGAASVVAALRAISTLQLPINVRGLIPLCENMPGASAYKPGDIIRAQNGKTILVQTTANEGRLILADALSYCAVYNPKFVVDIGTLTTEVKKLMGASAAGVFTNSDQLYDLLRIASIHTGDRVWRLPLWEYFTEDVTNTEKSDVQNVGTPDHGGACNAAAFLKEFVPNLTDWVHIDTYGIVKADLQSPPYLRPGMSGRPTRTIIEFLSQLACRN</sequence>
<evidence type="ECO:0000256" key="4">
    <source>
        <dbReference type="ARBA" id="ARBA00022670"/>
    </source>
</evidence>
<comment type="catalytic activity">
    <reaction evidence="13">
        <text>S-benzyl-L-cysteinylglycine + H2O = S-benzyl-L-cysteine + glycine</text>
        <dbReference type="Rhea" id="RHEA:62568"/>
        <dbReference type="ChEBI" id="CHEBI:15377"/>
        <dbReference type="ChEBI" id="CHEBI:57305"/>
        <dbReference type="ChEBI" id="CHEBI:145802"/>
        <dbReference type="ChEBI" id="CHEBI:145803"/>
    </reaction>
    <physiologicalReaction direction="left-to-right" evidence="13">
        <dbReference type="Rhea" id="RHEA:62569"/>
    </physiologicalReaction>
</comment>
<evidence type="ECO:0000256" key="10">
    <source>
        <dbReference type="ARBA" id="ARBA00030997"/>
    </source>
</evidence>
<dbReference type="RefSeq" id="XP_014241067.1">
    <property type="nucleotide sequence ID" value="XM_014385581.2"/>
</dbReference>
<reference evidence="17" key="1">
    <citation type="submission" date="2022-01" db="UniProtKB">
        <authorList>
            <consortium name="EnsemblMetazoa"/>
        </authorList>
    </citation>
    <scope>IDENTIFICATION</scope>
</reference>
<dbReference type="GeneID" id="106661864"/>
<feature type="domain" description="Cytosol aminopeptidase" evidence="15">
    <location>
        <begin position="220"/>
        <end position="530"/>
    </location>
</feature>
<evidence type="ECO:0000256" key="6">
    <source>
        <dbReference type="ARBA" id="ARBA00023511"/>
    </source>
</evidence>
<dbReference type="AlphaFoldDB" id="A0A8I6TD74"/>
<feature type="domain" description="Peptidase M17 leucyl aminopeptidase N-terminal" evidence="16">
    <location>
        <begin position="56"/>
        <end position="190"/>
    </location>
</feature>
<evidence type="ECO:0000256" key="5">
    <source>
        <dbReference type="ARBA" id="ARBA00022801"/>
    </source>
</evidence>
<dbReference type="SUPFAM" id="SSF53187">
    <property type="entry name" value="Zn-dependent exopeptidases"/>
    <property type="match status" value="1"/>
</dbReference>
<evidence type="ECO:0000256" key="8">
    <source>
        <dbReference type="ARBA" id="ARBA00029605"/>
    </source>
</evidence>
<comment type="catalytic activity">
    <reaction evidence="6">
        <text>an S-substituted L-cysteinylglycine + H2O = an S-substituted L-cysteine + glycine</text>
        <dbReference type="Rhea" id="RHEA:60444"/>
        <dbReference type="ChEBI" id="CHEBI:15377"/>
        <dbReference type="ChEBI" id="CHEBI:57305"/>
        <dbReference type="ChEBI" id="CHEBI:58717"/>
        <dbReference type="ChEBI" id="CHEBI:143103"/>
        <dbReference type="EC" id="3.4.13.23"/>
    </reaction>
    <physiologicalReaction direction="left-to-right" evidence="6">
        <dbReference type="Rhea" id="RHEA:60445"/>
    </physiologicalReaction>
</comment>
<dbReference type="InterPro" id="IPR000819">
    <property type="entry name" value="Peptidase_M17_C"/>
</dbReference>
<dbReference type="GO" id="GO:0006508">
    <property type="term" value="P:proteolysis"/>
    <property type="evidence" value="ECO:0007669"/>
    <property type="project" value="UniProtKB-KW"/>
</dbReference>
<dbReference type="GO" id="GO:0070006">
    <property type="term" value="F:metalloaminopeptidase activity"/>
    <property type="evidence" value="ECO:0007669"/>
    <property type="project" value="InterPro"/>
</dbReference>
<comment type="similarity">
    <text evidence="1">Belongs to the peptidase M17 family.</text>
</comment>
<keyword evidence="18" id="KW-1185">Reference proteome</keyword>
<dbReference type="Proteomes" id="UP000494040">
    <property type="component" value="Unassembled WGS sequence"/>
</dbReference>
<dbReference type="SUPFAM" id="SSF52949">
    <property type="entry name" value="Macro domain-like"/>
    <property type="match status" value="1"/>
</dbReference>
<dbReference type="EnsemblMetazoa" id="XM_014385581.2">
    <property type="protein sequence ID" value="XP_014241067.1"/>
    <property type="gene ID" value="LOC106661864"/>
</dbReference>
<evidence type="ECO:0000256" key="11">
    <source>
        <dbReference type="ARBA" id="ARBA00031564"/>
    </source>
</evidence>
<evidence type="ECO:0000259" key="16">
    <source>
        <dbReference type="Pfam" id="PF02789"/>
    </source>
</evidence>
<dbReference type="Gene3D" id="3.40.630.10">
    <property type="entry name" value="Zn peptidases"/>
    <property type="match status" value="1"/>
</dbReference>
<keyword evidence="3" id="KW-0031">Aminopeptidase</keyword>
<dbReference type="Pfam" id="PF00883">
    <property type="entry name" value="Peptidase_M17"/>
    <property type="match status" value="1"/>
</dbReference>
<dbReference type="Pfam" id="PF02789">
    <property type="entry name" value="Peptidase_M17_N"/>
    <property type="match status" value="1"/>
</dbReference>
<dbReference type="InterPro" id="IPR043472">
    <property type="entry name" value="Macro_dom-like"/>
</dbReference>
<dbReference type="InterPro" id="IPR011356">
    <property type="entry name" value="Leucine_aapep/pepB"/>
</dbReference>
<organism evidence="17 18">
    <name type="scientific">Cimex lectularius</name>
    <name type="common">Bed bug</name>
    <name type="synonym">Acanthia lectularia</name>
    <dbReference type="NCBI Taxonomy" id="79782"/>
    <lineage>
        <taxon>Eukaryota</taxon>
        <taxon>Metazoa</taxon>
        <taxon>Ecdysozoa</taxon>
        <taxon>Arthropoda</taxon>
        <taxon>Hexapoda</taxon>
        <taxon>Insecta</taxon>
        <taxon>Pterygota</taxon>
        <taxon>Neoptera</taxon>
        <taxon>Paraneoptera</taxon>
        <taxon>Hemiptera</taxon>
        <taxon>Heteroptera</taxon>
        <taxon>Panheteroptera</taxon>
        <taxon>Cimicomorpha</taxon>
        <taxon>Cimicidae</taxon>
        <taxon>Cimex</taxon>
    </lineage>
</organism>
<evidence type="ECO:0000256" key="12">
    <source>
        <dbReference type="ARBA" id="ARBA00045966"/>
    </source>
</evidence>
<evidence type="ECO:0000259" key="15">
    <source>
        <dbReference type="Pfam" id="PF00883"/>
    </source>
</evidence>
<keyword evidence="4" id="KW-0645">Protease</keyword>
<name>A0A8I6TD74_CIMLE</name>
<evidence type="ECO:0000256" key="3">
    <source>
        <dbReference type="ARBA" id="ARBA00022438"/>
    </source>
</evidence>
<dbReference type="GO" id="GO:0005737">
    <property type="term" value="C:cytoplasm"/>
    <property type="evidence" value="ECO:0007669"/>
    <property type="project" value="InterPro"/>
</dbReference>
<dbReference type="InterPro" id="IPR008283">
    <property type="entry name" value="Peptidase_M17_N"/>
</dbReference>
<dbReference type="Gene3D" id="3.40.220.10">
    <property type="entry name" value="Leucine Aminopeptidase, subunit E, domain 1"/>
    <property type="match status" value="1"/>
</dbReference>
<evidence type="ECO:0000256" key="13">
    <source>
        <dbReference type="ARBA" id="ARBA00047881"/>
    </source>
</evidence>
<proteinExistence type="inferred from homology"/>
<dbReference type="OrthoDB" id="412814at2759"/>
<accession>A0A8I6TD74</accession>
<dbReference type="PANTHER" id="PTHR11963">
    <property type="entry name" value="LEUCINE AMINOPEPTIDASE-RELATED"/>
    <property type="match status" value="1"/>
</dbReference>
<evidence type="ECO:0000313" key="18">
    <source>
        <dbReference type="Proteomes" id="UP000494040"/>
    </source>
</evidence>
<dbReference type="KEGG" id="clec:106661864"/>
<protein>
    <recommendedName>
        <fullName evidence="2">Cytosol aminopeptidase</fullName>
        <ecNumber evidence="7">3.4.13.23</ecNumber>
    </recommendedName>
    <alternativeName>
        <fullName evidence="10">Cysteinylglycine-S-conjugate dipeptidase</fullName>
    </alternativeName>
    <alternativeName>
        <fullName evidence="11">Leucine aminopeptidase 3</fullName>
    </alternativeName>
    <alternativeName>
        <fullName evidence="9">Proline aminopeptidase</fullName>
    </alternativeName>
    <alternativeName>
        <fullName evidence="8">Prolyl aminopeptidase</fullName>
    </alternativeName>
</protein>
<dbReference type="GO" id="GO:0030145">
    <property type="term" value="F:manganese ion binding"/>
    <property type="evidence" value="ECO:0007669"/>
    <property type="project" value="InterPro"/>
</dbReference>
<evidence type="ECO:0000256" key="7">
    <source>
        <dbReference type="ARBA" id="ARBA00023625"/>
    </source>
</evidence>
<keyword evidence="5" id="KW-0378">Hydrolase</keyword>
<dbReference type="OMA" id="SQMINQM"/>
<evidence type="ECO:0000256" key="14">
    <source>
        <dbReference type="ARBA" id="ARBA00049107"/>
    </source>
</evidence>
<dbReference type="CDD" id="cd00433">
    <property type="entry name" value="Peptidase_M17"/>
    <property type="match status" value="1"/>
</dbReference>